<evidence type="ECO:0000256" key="4">
    <source>
        <dbReference type="ARBA" id="ARBA00012313"/>
    </source>
</evidence>
<dbReference type="AlphaFoldDB" id="A0A6I9T5G0"/>
<feature type="binding site" evidence="15">
    <location>
        <position position="190"/>
    </location>
    <ligand>
        <name>Ca(2+)</name>
        <dbReference type="ChEBI" id="CHEBI:29108"/>
        <label>2</label>
    </ligand>
</feature>
<dbReference type="InterPro" id="IPR033905">
    <property type="entry name" value="Secretory_peroxidase"/>
</dbReference>
<dbReference type="GO" id="GO:0140825">
    <property type="term" value="F:lactoperoxidase activity"/>
    <property type="evidence" value="ECO:0007669"/>
    <property type="project" value="UniProtKB-EC"/>
</dbReference>
<dbReference type="CDD" id="cd00693">
    <property type="entry name" value="secretory_peroxidase"/>
    <property type="match status" value="1"/>
</dbReference>
<keyword evidence="10 15" id="KW-0408">Iron</keyword>
<feature type="domain" description="Plant heme peroxidase family profile" evidence="19">
    <location>
        <begin position="23"/>
        <end position="317"/>
    </location>
</feature>
<evidence type="ECO:0000256" key="12">
    <source>
        <dbReference type="ARBA" id="ARBA00023180"/>
    </source>
</evidence>
<dbReference type="PROSITE" id="PS00435">
    <property type="entry name" value="PEROXIDASE_1"/>
    <property type="match status" value="1"/>
</dbReference>
<evidence type="ECO:0000256" key="15">
    <source>
        <dbReference type="PIRSR" id="PIRSR600823-3"/>
    </source>
</evidence>
<feature type="disulfide bond" evidence="17">
    <location>
        <begin position="66"/>
        <end position="71"/>
    </location>
</feature>
<dbReference type="Gene3D" id="1.10.420.10">
    <property type="entry name" value="Peroxidase, domain 2"/>
    <property type="match status" value="1"/>
</dbReference>
<comment type="cofactor">
    <cofactor evidence="15 18">
        <name>heme b</name>
        <dbReference type="ChEBI" id="CHEBI:60344"/>
    </cofactor>
    <text evidence="15 18">Binds 1 heme b (iron(II)-protoporphyrin IX) group per subunit.</text>
</comment>
<dbReference type="OrthoDB" id="2113341at2759"/>
<evidence type="ECO:0000256" key="3">
    <source>
        <dbReference type="ARBA" id="ARBA00006873"/>
    </source>
</evidence>
<feature type="binding site" evidence="15">
    <location>
        <position position="86"/>
    </location>
    <ligand>
        <name>Ca(2+)</name>
        <dbReference type="ChEBI" id="CHEBI:29108"/>
        <label>1</label>
    </ligand>
</feature>
<dbReference type="GO" id="GO:0042744">
    <property type="term" value="P:hydrogen peroxide catabolic process"/>
    <property type="evidence" value="ECO:0007669"/>
    <property type="project" value="UniProtKB-KW"/>
</dbReference>
<dbReference type="InterPro" id="IPR002016">
    <property type="entry name" value="Haem_peroxidase"/>
</dbReference>
<gene>
    <name evidence="21" type="primary">LOC105162057</name>
</gene>
<protein>
    <recommendedName>
        <fullName evidence="4 18">Peroxidase</fullName>
        <ecNumber evidence="4 18">1.11.1.7</ecNumber>
    </recommendedName>
</protein>
<evidence type="ECO:0000256" key="11">
    <source>
        <dbReference type="ARBA" id="ARBA00023157"/>
    </source>
</evidence>
<dbReference type="EC" id="1.11.1.7" evidence="4 18"/>
<dbReference type="GO" id="GO:0020037">
    <property type="term" value="F:heme binding"/>
    <property type="evidence" value="ECO:0007669"/>
    <property type="project" value="UniProtKB-UniRule"/>
</dbReference>
<evidence type="ECO:0000313" key="21">
    <source>
        <dbReference type="RefSeq" id="XP_011078264.1"/>
    </source>
</evidence>
<feature type="signal peptide" evidence="18">
    <location>
        <begin position="1"/>
        <end position="18"/>
    </location>
</feature>
<evidence type="ECO:0000256" key="13">
    <source>
        <dbReference type="PIRSR" id="PIRSR600823-1"/>
    </source>
</evidence>
<evidence type="ECO:0000256" key="8">
    <source>
        <dbReference type="ARBA" id="ARBA00022837"/>
    </source>
</evidence>
<organism evidence="20 21">
    <name type="scientific">Sesamum indicum</name>
    <name type="common">Oriental sesame</name>
    <name type="synonym">Sesamum orientale</name>
    <dbReference type="NCBI Taxonomy" id="4182"/>
    <lineage>
        <taxon>Eukaryota</taxon>
        <taxon>Viridiplantae</taxon>
        <taxon>Streptophyta</taxon>
        <taxon>Embryophyta</taxon>
        <taxon>Tracheophyta</taxon>
        <taxon>Spermatophyta</taxon>
        <taxon>Magnoliopsida</taxon>
        <taxon>eudicotyledons</taxon>
        <taxon>Gunneridae</taxon>
        <taxon>Pentapetalae</taxon>
        <taxon>asterids</taxon>
        <taxon>lamiids</taxon>
        <taxon>Lamiales</taxon>
        <taxon>Pedaliaceae</taxon>
        <taxon>Sesamum</taxon>
    </lineage>
</organism>
<evidence type="ECO:0000256" key="2">
    <source>
        <dbReference type="ARBA" id="ARBA00002322"/>
    </source>
</evidence>
<feature type="binding site" description="axial binding residue" evidence="15">
    <location>
        <position position="189"/>
    </location>
    <ligand>
        <name>heme b</name>
        <dbReference type="ChEBI" id="CHEBI:60344"/>
    </ligand>
    <ligandPart>
        <name>Fe</name>
        <dbReference type="ChEBI" id="CHEBI:18248"/>
    </ligandPart>
</feature>
<dbReference type="GO" id="GO:0006979">
    <property type="term" value="P:response to oxidative stress"/>
    <property type="evidence" value="ECO:0007669"/>
    <property type="project" value="UniProtKB-UniRule"/>
</dbReference>
<comment type="cofactor">
    <cofactor evidence="15 18">
        <name>Ca(2+)</name>
        <dbReference type="ChEBI" id="CHEBI:29108"/>
    </cofactor>
    <text evidence="15 18">Binds 2 calcium ions per subunit.</text>
</comment>
<feature type="binding site" evidence="15">
    <location>
        <position position="65"/>
    </location>
    <ligand>
        <name>Ca(2+)</name>
        <dbReference type="ChEBI" id="CHEBI:29108"/>
        <label>1</label>
    </ligand>
</feature>
<keyword evidence="20" id="KW-1185">Reference proteome</keyword>
<dbReference type="FunFam" id="1.10.420.10:FF:000006">
    <property type="entry name" value="Peroxidase"/>
    <property type="match status" value="1"/>
</dbReference>
<feature type="binding site" evidence="15">
    <location>
        <position position="242"/>
    </location>
    <ligand>
        <name>Ca(2+)</name>
        <dbReference type="ChEBI" id="CHEBI:29108"/>
        <label>2</label>
    </ligand>
</feature>
<dbReference type="PROSITE" id="PS50873">
    <property type="entry name" value="PEROXIDASE_4"/>
    <property type="match status" value="1"/>
</dbReference>
<dbReference type="GO" id="GO:0046872">
    <property type="term" value="F:metal ion binding"/>
    <property type="evidence" value="ECO:0007669"/>
    <property type="project" value="UniProtKB-UniRule"/>
</dbReference>
<feature type="disulfide bond" evidence="17">
    <location>
        <begin position="118"/>
        <end position="313"/>
    </location>
</feature>
<evidence type="ECO:0000256" key="18">
    <source>
        <dbReference type="RuleBase" id="RU362060"/>
    </source>
</evidence>
<dbReference type="Pfam" id="PF00141">
    <property type="entry name" value="peroxidase"/>
    <property type="match status" value="1"/>
</dbReference>
<comment type="similarity">
    <text evidence="3">Belongs to the peroxidase family. Ascorbate peroxidase subfamily.</text>
</comment>
<comment type="catalytic activity">
    <reaction evidence="1 18">
        <text>2 a phenolic donor + H2O2 = 2 a phenolic radical donor + 2 H2O</text>
        <dbReference type="Rhea" id="RHEA:56136"/>
        <dbReference type="ChEBI" id="CHEBI:15377"/>
        <dbReference type="ChEBI" id="CHEBI:16240"/>
        <dbReference type="ChEBI" id="CHEBI:139520"/>
        <dbReference type="ChEBI" id="CHEBI:139521"/>
        <dbReference type="EC" id="1.11.1.7"/>
    </reaction>
</comment>
<keyword evidence="5 18" id="KW-0575">Peroxidase</keyword>
<dbReference type="FunFam" id="1.10.520.10:FF:000001">
    <property type="entry name" value="Peroxidase"/>
    <property type="match status" value="1"/>
</dbReference>
<comment type="function">
    <text evidence="2">Removal of H(2)O(2), oxidation of toxic reductants, biosynthesis and degradation of lignin, suberization, auxin catabolism, response to environmental stresses such as wounding, pathogen attack and oxidative stress. These functions might be dependent on each isozyme/isoform in each plant tissue.</text>
</comment>
<feature type="binding site" evidence="15">
    <location>
        <position position="70"/>
    </location>
    <ligand>
        <name>Ca(2+)</name>
        <dbReference type="ChEBI" id="CHEBI:29108"/>
        <label>1</label>
    </ligand>
</feature>
<comment type="similarity">
    <text evidence="18">Belongs to the peroxidase family. Classical plant (class III) peroxidase subfamily.</text>
</comment>
<dbReference type="Proteomes" id="UP000504604">
    <property type="component" value="Linkage group LG5"/>
</dbReference>
<keyword evidence="8 15" id="KW-0106">Calcium</keyword>
<sequence>MGLMQVALLCSLTILSLSSLSNSLSSNYYHKSCPKVESIVAKVVRDATSRDKTVPAALLRMHFHDCFIRGCDGSVLLESRGGNKAERDGPPNRSLHAFYVIEGAKKAVEAVCPGIVSCADILAFAARDSVVLSGGPRWDVPKGRKDGRTSRATETALLPSPTFNVSQLQKSFSLRGLSVDDLVALTGAHTLGFSHCSSFQNRIHNFNSTHDVDPTLRPSFAASLKSICPVKNKAKNAGISMDPSSTTFDNTHYKLILQRKTLFSSDQALLTTPHTKTLVYKFATSKKAFHTAFAKSMIKLSSINGGQEVRKDCRFVN</sequence>
<dbReference type="GeneID" id="105162057"/>
<evidence type="ECO:0000256" key="14">
    <source>
        <dbReference type="PIRSR" id="PIRSR600823-2"/>
    </source>
</evidence>
<dbReference type="InterPro" id="IPR019793">
    <property type="entry name" value="Peroxidases_heam-ligand_BS"/>
</dbReference>
<feature type="disulfide bond" evidence="17">
    <location>
        <begin position="196"/>
        <end position="228"/>
    </location>
</feature>
<keyword evidence="12" id="KW-0325">Glycoprotein</keyword>
<keyword evidence="9 18" id="KW-0560">Oxidoreductase</keyword>
<feature type="binding site" evidence="15">
    <location>
        <position position="249"/>
    </location>
    <ligand>
        <name>Ca(2+)</name>
        <dbReference type="ChEBI" id="CHEBI:29108"/>
        <label>2</label>
    </ligand>
</feature>
<feature type="binding site" evidence="15">
    <location>
        <position position="72"/>
    </location>
    <ligand>
        <name>Ca(2+)</name>
        <dbReference type="ChEBI" id="CHEBI:29108"/>
        <label>1</label>
    </ligand>
</feature>
<evidence type="ECO:0000313" key="20">
    <source>
        <dbReference type="Proteomes" id="UP000504604"/>
    </source>
</evidence>
<keyword evidence="18" id="KW-0964">Secreted</keyword>
<keyword evidence="11 17" id="KW-1015">Disulfide bond</keyword>
<dbReference type="InParanoid" id="A0A6I9T5G0"/>
<feature type="binding site" evidence="14">
    <location>
        <position position="159"/>
    </location>
    <ligand>
        <name>substrate</name>
    </ligand>
</feature>
<evidence type="ECO:0000256" key="5">
    <source>
        <dbReference type="ARBA" id="ARBA00022559"/>
    </source>
</evidence>
<dbReference type="PRINTS" id="PR00461">
    <property type="entry name" value="PLPEROXIDASE"/>
</dbReference>
<feature type="chain" id="PRO_5027164905" description="Peroxidase" evidence="18">
    <location>
        <begin position="19"/>
        <end position="317"/>
    </location>
</feature>
<feature type="disulfide bond" evidence="17">
    <location>
        <begin position="33"/>
        <end position="112"/>
    </location>
</feature>
<dbReference type="InterPro" id="IPR010255">
    <property type="entry name" value="Haem_peroxidase_sf"/>
</dbReference>
<name>A0A6I9T5G0_SESIN</name>
<proteinExistence type="inferred from homology"/>
<reference evidence="21" key="1">
    <citation type="submission" date="2025-08" db="UniProtKB">
        <authorList>
            <consortium name="RefSeq"/>
        </authorList>
    </citation>
    <scope>IDENTIFICATION</scope>
</reference>
<feature type="site" description="Transition state stabilizer" evidence="16">
    <location>
        <position position="60"/>
    </location>
</feature>
<evidence type="ECO:0000256" key="10">
    <source>
        <dbReference type="ARBA" id="ARBA00023004"/>
    </source>
</evidence>
<evidence type="ECO:0000256" key="16">
    <source>
        <dbReference type="PIRSR" id="PIRSR600823-4"/>
    </source>
</evidence>
<dbReference type="PRINTS" id="PR00458">
    <property type="entry name" value="PEROXIDASE"/>
</dbReference>
<dbReference type="KEGG" id="sind:105162057"/>
<feature type="binding site" evidence="15">
    <location>
        <position position="74"/>
    </location>
    <ligand>
        <name>Ca(2+)</name>
        <dbReference type="ChEBI" id="CHEBI:29108"/>
        <label>1</label>
    </ligand>
</feature>
<evidence type="ECO:0000256" key="7">
    <source>
        <dbReference type="ARBA" id="ARBA00022723"/>
    </source>
</evidence>
<keyword evidence="6 18" id="KW-0349">Heme</keyword>
<feature type="active site" description="Proton acceptor" evidence="13">
    <location>
        <position position="64"/>
    </location>
</feature>
<evidence type="ECO:0000259" key="19">
    <source>
        <dbReference type="PROSITE" id="PS50873"/>
    </source>
</evidence>
<accession>A0A6I9T5G0</accession>
<keyword evidence="18" id="KW-0732">Signal</keyword>
<evidence type="ECO:0000256" key="17">
    <source>
        <dbReference type="PIRSR" id="PIRSR600823-5"/>
    </source>
</evidence>
<keyword evidence="7 15" id="KW-0479">Metal-binding</keyword>
<dbReference type="RefSeq" id="XP_011078264.1">
    <property type="nucleotide sequence ID" value="XM_011079962.2"/>
</dbReference>
<dbReference type="SUPFAM" id="SSF48113">
    <property type="entry name" value="Heme-dependent peroxidases"/>
    <property type="match status" value="1"/>
</dbReference>
<keyword evidence="18" id="KW-0376">Hydrogen peroxide</keyword>
<dbReference type="Gene3D" id="1.10.520.10">
    <property type="match status" value="1"/>
</dbReference>
<evidence type="ECO:0000256" key="1">
    <source>
        <dbReference type="ARBA" id="ARBA00000189"/>
    </source>
</evidence>
<evidence type="ECO:0000256" key="6">
    <source>
        <dbReference type="ARBA" id="ARBA00022617"/>
    </source>
</evidence>
<evidence type="ECO:0000256" key="9">
    <source>
        <dbReference type="ARBA" id="ARBA00023002"/>
    </source>
</evidence>
<dbReference type="GO" id="GO:0005576">
    <property type="term" value="C:extracellular region"/>
    <property type="evidence" value="ECO:0007669"/>
    <property type="project" value="UniProtKB-SubCell"/>
</dbReference>
<comment type="subcellular location">
    <subcellularLocation>
        <location evidence="18">Secreted</location>
    </subcellularLocation>
</comment>
<dbReference type="PANTHER" id="PTHR31235">
    <property type="entry name" value="PEROXIDASE 25-RELATED"/>
    <property type="match status" value="1"/>
</dbReference>
<dbReference type="InterPro" id="IPR000823">
    <property type="entry name" value="Peroxidase_pln"/>
</dbReference>